<comment type="caution">
    <text evidence="4">The sequence shown here is derived from an EMBL/GenBank/DDBJ whole genome shotgun (WGS) entry which is preliminary data.</text>
</comment>
<comment type="similarity">
    <text evidence="1">Belongs to the WSCD family.</text>
</comment>
<keyword evidence="2" id="KW-1133">Transmembrane helix</keyword>
<dbReference type="AlphaFoldDB" id="A0A2G8L1S9"/>
<dbReference type="InterPro" id="IPR027417">
    <property type="entry name" value="P-loop_NTPase"/>
</dbReference>
<feature type="transmembrane region" description="Helical" evidence="2">
    <location>
        <begin position="22"/>
        <end position="42"/>
    </location>
</feature>
<dbReference type="InterPro" id="IPR051589">
    <property type="entry name" value="Sialate-O-sulfotransferase"/>
</dbReference>
<proteinExistence type="inferred from homology"/>
<evidence type="ECO:0000313" key="4">
    <source>
        <dbReference type="EMBL" id="PIK54207.1"/>
    </source>
</evidence>
<feature type="domain" description="Sulfotransferase" evidence="3">
    <location>
        <begin position="126"/>
        <end position="317"/>
    </location>
</feature>
<evidence type="ECO:0000256" key="1">
    <source>
        <dbReference type="ARBA" id="ARBA00010236"/>
    </source>
</evidence>
<evidence type="ECO:0000256" key="2">
    <source>
        <dbReference type="SAM" id="Phobius"/>
    </source>
</evidence>
<accession>A0A2G8L1S9</accession>
<keyword evidence="2" id="KW-0472">Membrane</keyword>
<dbReference type="STRING" id="307972.A0A2G8L1S9"/>
<dbReference type="GO" id="GO:0008146">
    <property type="term" value="F:sulfotransferase activity"/>
    <property type="evidence" value="ECO:0007669"/>
    <property type="project" value="InterPro"/>
</dbReference>
<sequence>MQTPSAPGMSAVSAQHRLSRCFWPAVCVIFFCTYIICNTYNVRSSSRSKRLKHQPGDVINVTSASHITEIKGHLSNLSSGFSEVWHENIVYPQVDISDFKPVDQTICPAMCQDIEIAPVNSMPLIALASFPRSGNTWSRSLIQIATKYYTGSVHWETERNLQRVQEWFKAGVEDYKLRRGVCVKTHNFGQSHVNIFEEGAILLLRNPYYSLASEFIRYNSVLRNETKERIVEMMKTNDENWTKKFLAQYEKWKFTALSWIKNCKRLMIVFYEDLESNPVRELTRMVSFLGQPINPDRIQCAVHSFSPMKGRLNHTSQMTFDPYSPKLHNILDGYISEINQTLIRKNATPLPTYENYFHPT</sequence>
<evidence type="ECO:0000313" key="5">
    <source>
        <dbReference type="Proteomes" id="UP000230750"/>
    </source>
</evidence>
<keyword evidence="2" id="KW-0812">Transmembrane</keyword>
<evidence type="ECO:0000259" key="3">
    <source>
        <dbReference type="Pfam" id="PF00685"/>
    </source>
</evidence>
<dbReference type="EMBL" id="MRZV01000258">
    <property type="protein sequence ID" value="PIK54207.1"/>
    <property type="molecule type" value="Genomic_DNA"/>
</dbReference>
<dbReference type="SUPFAM" id="SSF52540">
    <property type="entry name" value="P-loop containing nucleoside triphosphate hydrolases"/>
    <property type="match status" value="1"/>
</dbReference>
<dbReference type="Pfam" id="PF00685">
    <property type="entry name" value="Sulfotransfer_1"/>
    <property type="match status" value="1"/>
</dbReference>
<gene>
    <name evidence="4" type="ORF">BSL78_08887</name>
</gene>
<dbReference type="PANTHER" id="PTHR45964">
    <property type="entry name" value="WSCD FAMILY MEMBER CG9164"/>
    <property type="match status" value="1"/>
</dbReference>
<dbReference type="PANTHER" id="PTHR45964:SF9">
    <property type="entry name" value="SULFOTRANSFERASE"/>
    <property type="match status" value="1"/>
</dbReference>
<reference evidence="4 5" key="1">
    <citation type="journal article" date="2017" name="PLoS Biol.">
        <title>The sea cucumber genome provides insights into morphological evolution and visceral regeneration.</title>
        <authorList>
            <person name="Zhang X."/>
            <person name="Sun L."/>
            <person name="Yuan J."/>
            <person name="Sun Y."/>
            <person name="Gao Y."/>
            <person name="Zhang L."/>
            <person name="Li S."/>
            <person name="Dai H."/>
            <person name="Hamel J.F."/>
            <person name="Liu C."/>
            <person name="Yu Y."/>
            <person name="Liu S."/>
            <person name="Lin W."/>
            <person name="Guo K."/>
            <person name="Jin S."/>
            <person name="Xu P."/>
            <person name="Storey K.B."/>
            <person name="Huan P."/>
            <person name="Zhang T."/>
            <person name="Zhou Y."/>
            <person name="Zhang J."/>
            <person name="Lin C."/>
            <person name="Li X."/>
            <person name="Xing L."/>
            <person name="Huo D."/>
            <person name="Sun M."/>
            <person name="Wang L."/>
            <person name="Mercier A."/>
            <person name="Li F."/>
            <person name="Yang H."/>
            <person name="Xiang J."/>
        </authorList>
    </citation>
    <scope>NUCLEOTIDE SEQUENCE [LARGE SCALE GENOMIC DNA]</scope>
    <source>
        <strain evidence="4">Shaxun</strain>
        <tissue evidence="4">Muscle</tissue>
    </source>
</reference>
<dbReference type="OrthoDB" id="6355878at2759"/>
<organism evidence="4 5">
    <name type="scientific">Stichopus japonicus</name>
    <name type="common">Sea cucumber</name>
    <dbReference type="NCBI Taxonomy" id="307972"/>
    <lineage>
        <taxon>Eukaryota</taxon>
        <taxon>Metazoa</taxon>
        <taxon>Echinodermata</taxon>
        <taxon>Eleutherozoa</taxon>
        <taxon>Echinozoa</taxon>
        <taxon>Holothuroidea</taxon>
        <taxon>Aspidochirotacea</taxon>
        <taxon>Aspidochirotida</taxon>
        <taxon>Stichopodidae</taxon>
        <taxon>Apostichopus</taxon>
    </lineage>
</organism>
<dbReference type="InterPro" id="IPR000863">
    <property type="entry name" value="Sulfotransferase_dom"/>
</dbReference>
<protein>
    <submittedName>
        <fullName evidence="4">Putative WSC domain-containing protein 2</fullName>
    </submittedName>
</protein>
<dbReference type="Proteomes" id="UP000230750">
    <property type="component" value="Unassembled WGS sequence"/>
</dbReference>
<keyword evidence="5" id="KW-1185">Reference proteome</keyword>
<dbReference type="Gene3D" id="3.40.50.300">
    <property type="entry name" value="P-loop containing nucleotide triphosphate hydrolases"/>
    <property type="match status" value="1"/>
</dbReference>
<name>A0A2G8L1S9_STIJA</name>